<geneLocation type="plasmid" evidence="6 7">
    <name>p2</name>
</geneLocation>
<dbReference type="Gene3D" id="3.40.190.290">
    <property type="match status" value="1"/>
</dbReference>
<evidence type="ECO:0000256" key="3">
    <source>
        <dbReference type="ARBA" id="ARBA00023125"/>
    </source>
</evidence>
<dbReference type="GO" id="GO:0003677">
    <property type="term" value="F:DNA binding"/>
    <property type="evidence" value="ECO:0007669"/>
    <property type="project" value="UniProtKB-KW"/>
</dbReference>
<evidence type="ECO:0000259" key="5">
    <source>
        <dbReference type="PROSITE" id="PS50931"/>
    </source>
</evidence>
<dbReference type="InterPro" id="IPR000847">
    <property type="entry name" value="LysR_HTH_N"/>
</dbReference>
<organism evidence="6 7">
    <name type="scientific">Caballeronia insecticola</name>
    <dbReference type="NCBI Taxonomy" id="758793"/>
    <lineage>
        <taxon>Bacteria</taxon>
        <taxon>Pseudomonadati</taxon>
        <taxon>Pseudomonadota</taxon>
        <taxon>Betaproteobacteria</taxon>
        <taxon>Burkholderiales</taxon>
        <taxon>Burkholderiaceae</taxon>
        <taxon>Caballeronia</taxon>
    </lineage>
</organism>
<comment type="similarity">
    <text evidence="1">Belongs to the LysR transcriptional regulatory family.</text>
</comment>
<dbReference type="InterPro" id="IPR058163">
    <property type="entry name" value="LysR-type_TF_proteobact-type"/>
</dbReference>
<dbReference type="Pfam" id="PF03466">
    <property type="entry name" value="LysR_substrate"/>
    <property type="match status" value="1"/>
</dbReference>
<accession>A0A060PR82</accession>
<dbReference type="Proteomes" id="UP000013966">
    <property type="component" value="Plasmid p2"/>
</dbReference>
<keyword evidence="6" id="KW-0614">Plasmid</keyword>
<dbReference type="GO" id="GO:0003700">
    <property type="term" value="F:DNA-binding transcription factor activity"/>
    <property type="evidence" value="ECO:0007669"/>
    <property type="project" value="InterPro"/>
</dbReference>
<evidence type="ECO:0000256" key="2">
    <source>
        <dbReference type="ARBA" id="ARBA00023015"/>
    </source>
</evidence>
<dbReference type="PANTHER" id="PTHR30537:SF5">
    <property type="entry name" value="HTH-TYPE TRANSCRIPTIONAL ACTIVATOR TTDR-RELATED"/>
    <property type="match status" value="1"/>
</dbReference>
<protein>
    <submittedName>
        <fullName evidence="6">Transcriptional regulator LysR family</fullName>
    </submittedName>
</protein>
<reference evidence="6 7" key="2">
    <citation type="journal article" date="2018" name="Int. J. Syst. Evol. Microbiol.">
        <title>Burkholderia insecticola sp. nov., a gut symbiotic bacterium of the bean bug Riptortus pedestris.</title>
        <authorList>
            <person name="Takeshita K."/>
            <person name="Tamaki H."/>
            <person name="Ohbayashi T."/>
            <person name="Meng X.-Y."/>
            <person name="Sone T."/>
            <person name="Mitani Y."/>
            <person name="Peeters C."/>
            <person name="Kikuchi Y."/>
            <person name="Vandamme P."/>
        </authorList>
    </citation>
    <scope>NUCLEOTIDE SEQUENCE [LARGE SCALE GENOMIC DNA]</scope>
    <source>
        <strain evidence="6">RPE64</strain>
        <plasmid evidence="6 7">p2</plasmid>
    </source>
</reference>
<dbReference type="PANTHER" id="PTHR30537">
    <property type="entry name" value="HTH-TYPE TRANSCRIPTIONAL REGULATOR"/>
    <property type="match status" value="1"/>
</dbReference>
<dbReference type="Gene3D" id="1.10.10.10">
    <property type="entry name" value="Winged helix-like DNA-binding domain superfamily/Winged helix DNA-binding domain"/>
    <property type="match status" value="1"/>
</dbReference>
<dbReference type="SUPFAM" id="SSF46785">
    <property type="entry name" value="Winged helix' DNA-binding domain"/>
    <property type="match status" value="1"/>
</dbReference>
<evidence type="ECO:0000256" key="4">
    <source>
        <dbReference type="ARBA" id="ARBA00023163"/>
    </source>
</evidence>
<dbReference type="AlphaFoldDB" id="A0A060PR82"/>
<dbReference type="HOGENOM" id="CLU_039613_16_2_4"/>
<dbReference type="PROSITE" id="PS50931">
    <property type="entry name" value="HTH_LYSR"/>
    <property type="match status" value="1"/>
</dbReference>
<dbReference type="InterPro" id="IPR005119">
    <property type="entry name" value="LysR_subst-bd"/>
</dbReference>
<proteinExistence type="inferred from homology"/>
<sequence length="305" mass="33330">MDRLEAMALLISAAETGSLSAAARAQNTPVSTLTRKITDLEELLGTKLLIRTTRKLTLTDTGIAFVAAARAILEQVDALEREAKGEFTTPRGELVVATPVRFGRLHLLPIIEEFLTEYPQIRIKLLQSDRNVDLVDVHADLAVRIGPLPDSSMVATRVGALRAVLCASPSLLDKCGTPNTPQDLITMPSVIFNSPYLWPWRFRLSPGTEATTLAVEPRLEVLAPDAATDAAAAGIGVTLVLEHDADKDLRSGRLVVLLPQYEVSPIPVHLLHVSRNVMPLKLRRFLDFAAPKLRDSLGRFGQSQR</sequence>
<evidence type="ECO:0000313" key="6">
    <source>
        <dbReference type="EMBL" id="BAO93980.1"/>
    </source>
</evidence>
<name>A0A060PR82_9BURK</name>
<evidence type="ECO:0000256" key="1">
    <source>
        <dbReference type="ARBA" id="ARBA00009437"/>
    </source>
</evidence>
<dbReference type="EMBL" id="AP013062">
    <property type="protein sequence ID" value="BAO93980.1"/>
    <property type="molecule type" value="Genomic_DNA"/>
</dbReference>
<dbReference type="SUPFAM" id="SSF53850">
    <property type="entry name" value="Periplasmic binding protein-like II"/>
    <property type="match status" value="1"/>
</dbReference>
<dbReference type="InterPro" id="IPR036388">
    <property type="entry name" value="WH-like_DNA-bd_sf"/>
</dbReference>
<gene>
    <name evidence="6" type="ORF">BRPE64_ECDS00980</name>
</gene>
<dbReference type="InterPro" id="IPR036390">
    <property type="entry name" value="WH_DNA-bd_sf"/>
</dbReference>
<dbReference type="RefSeq" id="WP_044044303.1">
    <property type="nucleotide sequence ID" value="NC_021295.1"/>
</dbReference>
<dbReference type="Pfam" id="PF00126">
    <property type="entry name" value="HTH_1"/>
    <property type="match status" value="1"/>
</dbReference>
<dbReference type="OrthoDB" id="9786526at2"/>
<keyword evidence="7" id="KW-1185">Reference proteome</keyword>
<keyword evidence="4" id="KW-0804">Transcription</keyword>
<keyword evidence="2" id="KW-0805">Transcription regulation</keyword>
<reference evidence="6 7" key="1">
    <citation type="journal article" date="2013" name="Genome Announc.">
        <title>Complete Genome Sequence of Burkholderia sp. Strain RPE64, Bacterial Symbiont of the Bean Bug Riptortus pedestris.</title>
        <authorList>
            <person name="Shibata T.F."/>
            <person name="Maeda T."/>
            <person name="Nikoh N."/>
            <person name="Yamaguchi K."/>
            <person name="Oshima K."/>
            <person name="Hattori M."/>
            <person name="Nishiyama T."/>
            <person name="Hasebe M."/>
            <person name="Fukatsu T."/>
            <person name="Kikuchi Y."/>
            <person name="Shigenobu S."/>
        </authorList>
    </citation>
    <scope>NUCLEOTIDE SEQUENCE [LARGE SCALE GENOMIC DNA]</scope>
    <source>
        <plasmid evidence="6 7">p2</plasmid>
    </source>
</reference>
<keyword evidence="3" id="KW-0238">DNA-binding</keyword>
<evidence type="ECO:0000313" key="7">
    <source>
        <dbReference type="Proteomes" id="UP000013966"/>
    </source>
</evidence>
<dbReference type="KEGG" id="buo:BRPE64_ECDS00980"/>
<feature type="domain" description="HTH lysR-type" evidence="5">
    <location>
        <begin position="1"/>
        <end position="59"/>
    </location>
</feature>